<dbReference type="CDD" id="cd18793">
    <property type="entry name" value="SF2_C_SNF"/>
    <property type="match status" value="1"/>
</dbReference>
<reference evidence="4" key="1">
    <citation type="submission" date="2021-01" db="EMBL/GenBank/DDBJ databases">
        <authorList>
            <person name="Corre E."/>
            <person name="Pelletier E."/>
            <person name="Niang G."/>
            <person name="Scheremetjew M."/>
            <person name="Finn R."/>
            <person name="Kale V."/>
            <person name="Holt S."/>
            <person name="Cochrane G."/>
            <person name="Meng A."/>
            <person name="Brown T."/>
            <person name="Cohen L."/>
        </authorList>
    </citation>
    <scope>NUCLEOTIDE SEQUENCE</scope>
    <source>
        <strain evidence="4">NIES-381</strain>
    </source>
</reference>
<dbReference type="EMBL" id="HBGA01047568">
    <property type="protein sequence ID" value="CAD9006337.1"/>
    <property type="molecule type" value="Transcribed_RNA"/>
</dbReference>
<dbReference type="GO" id="GO:0006281">
    <property type="term" value="P:DNA repair"/>
    <property type="evidence" value="ECO:0007669"/>
    <property type="project" value="TreeGrafter"/>
</dbReference>
<dbReference type="GO" id="GO:0016787">
    <property type="term" value="F:hydrolase activity"/>
    <property type="evidence" value="ECO:0007669"/>
    <property type="project" value="UniProtKB-KW"/>
</dbReference>
<keyword evidence="1" id="KW-0547">Nucleotide-binding</keyword>
<evidence type="ECO:0000256" key="2">
    <source>
        <dbReference type="ARBA" id="ARBA00022801"/>
    </source>
</evidence>
<evidence type="ECO:0000256" key="3">
    <source>
        <dbReference type="ARBA" id="ARBA00022840"/>
    </source>
</evidence>
<evidence type="ECO:0000313" key="4">
    <source>
        <dbReference type="EMBL" id="CAD9006337.1"/>
    </source>
</evidence>
<dbReference type="AlphaFoldDB" id="A0A7S1N9W5"/>
<dbReference type="InterPro" id="IPR027417">
    <property type="entry name" value="P-loop_NTPase"/>
</dbReference>
<proteinExistence type="predicted"/>
<evidence type="ECO:0008006" key="5">
    <source>
        <dbReference type="Google" id="ProtNLM"/>
    </source>
</evidence>
<gene>
    <name evidence="4" type="ORF">EGYM00392_LOCUS17427</name>
</gene>
<dbReference type="InterPro" id="IPR049730">
    <property type="entry name" value="SNF2/RAD54-like_C"/>
</dbReference>
<dbReference type="PANTHER" id="PTHR45626:SF26">
    <property type="entry name" value="FAMILY HELICASE, PUTATIVE (AFU_ORTHOLOGUE AFUA_2G09120)-RELATED"/>
    <property type="match status" value="1"/>
</dbReference>
<accession>A0A7S1N9W5</accession>
<dbReference type="Gene3D" id="3.40.50.300">
    <property type="entry name" value="P-loop containing nucleotide triphosphate hydrolases"/>
    <property type="match status" value="1"/>
</dbReference>
<protein>
    <recommendedName>
        <fullName evidence="5">Helicase C-terminal domain-containing protein</fullName>
    </recommendedName>
</protein>
<dbReference type="GO" id="GO:0005634">
    <property type="term" value="C:nucleus"/>
    <property type="evidence" value="ECO:0007669"/>
    <property type="project" value="TreeGrafter"/>
</dbReference>
<organism evidence="4">
    <name type="scientific">Eutreptiella gymnastica</name>
    <dbReference type="NCBI Taxonomy" id="73025"/>
    <lineage>
        <taxon>Eukaryota</taxon>
        <taxon>Discoba</taxon>
        <taxon>Euglenozoa</taxon>
        <taxon>Euglenida</taxon>
        <taxon>Spirocuta</taxon>
        <taxon>Euglenophyceae</taxon>
        <taxon>Eutreptiales</taxon>
        <taxon>Eutreptiaceae</taxon>
        <taxon>Eutreptiella</taxon>
    </lineage>
</organism>
<dbReference type="InterPro" id="IPR050628">
    <property type="entry name" value="SNF2_RAD54_helicase_TF"/>
</dbReference>
<evidence type="ECO:0000256" key="1">
    <source>
        <dbReference type="ARBA" id="ARBA00022741"/>
    </source>
</evidence>
<keyword evidence="3" id="KW-0067">ATP-binding</keyword>
<dbReference type="GO" id="GO:0005524">
    <property type="term" value="F:ATP binding"/>
    <property type="evidence" value="ECO:0007669"/>
    <property type="project" value="UniProtKB-KW"/>
</dbReference>
<dbReference type="GO" id="GO:0008094">
    <property type="term" value="F:ATP-dependent activity, acting on DNA"/>
    <property type="evidence" value="ECO:0007669"/>
    <property type="project" value="TreeGrafter"/>
</dbReference>
<dbReference type="PANTHER" id="PTHR45626">
    <property type="entry name" value="TRANSCRIPTION TERMINATION FACTOR 2-RELATED"/>
    <property type="match status" value="1"/>
</dbReference>
<dbReference type="SUPFAM" id="SSF52540">
    <property type="entry name" value="P-loop containing nucleoside triphosphate hydrolases"/>
    <property type="match status" value="1"/>
</dbReference>
<sequence>MVSSDTADGSHVISAFTQPTLSGEDRVSVLLLSFECAAGLNLQTCSHNVILYAPLFSRSDPVAAVAKEQQAIGRVWRYGQTQKVKVHRLVLQGPKGKPTVDQALIARNTDAELLQQASNW</sequence>
<keyword evidence="2" id="KW-0378">Hydrolase</keyword>
<name>A0A7S1N9W5_9EUGL</name>